<evidence type="ECO:0000313" key="2">
    <source>
        <dbReference type="EMBL" id="MBP3950311.1"/>
    </source>
</evidence>
<evidence type="ECO:0008006" key="4">
    <source>
        <dbReference type="Google" id="ProtNLM"/>
    </source>
</evidence>
<feature type="compositionally biased region" description="Basic and acidic residues" evidence="1">
    <location>
        <begin position="396"/>
        <end position="415"/>
    </location>
</feature>
<accession>A0A940WQ66</accession>
<comment type="caution">
    <text evidence="2">The sequence shown here is derived from an EMBL/GenBank/DDBJ whole genome shotgun (WGS) entry which is preliminary data.</text>
</comment>
<feature type="region of interest" description="Disordered" evidence="1">
    <location>
        <begin position="165"/>
        <end position="209"/>
    </location>
</feature>
<proteinExistence type="predicted"/>
<feature type="compositionally biased region" description="Polar residues" evidence="1">
    <location>
        <begin position="181"/>
        <end position="200"/>
    </location>
</feature>
<dbReference type="Proteomes" id="UP000678228">
    <property type="component" value="Unassembled WGS sequence"/>
</dbReference>
<dbReference type="RefSeq" id="WP_210595963.1">
    <property type="nucleotide sequence ID" value="NZ_JAGKSQ010000002.1"/>
</dbReference>
<feature type="region of interest" description="Disordered" evidence="1">
    <location>
        <begin position="386"/>
        <end position="442"/>
    </location>
</feature>
<feature type="compositionally biased region" description="Polar residues" evidence="1">
    <location>
        <begin position="419"/>
        <end position="432"/>
    </location>
</feature>
<protein>
    <recommendedName>
        <fullName evidence="4">DnaD domain protein</fullName>
    </recommendedName>
</protein>
<keyword evidence="3" id="KW-1185">Reference proteome</keyword>
<dbReference type="EMBL" id="JAGKSQ010000002">
    <property type="protein sequence ID" value="MBP3950311.1"/>
    <property type="molecule type" value="Genomic_DNA"/>
</dbReference>
<organism evidence="2 3">
    <name type="scientific">Halalkalibacter suaedae</name>
    <dbReference type="NCBI Taxonomy" id="2822140"/>
    <lineage>
        <taxon>Bacteria</taxon>
        <taxon>Bacillati</taxon>
        <taxon>Bacillota</taxon>
        <taxon>Bacilli</taxon>
        <taxon>Bacillales</taxon>
        <taxon>Bacillaceae</taxon>
        <taxon>Halalkalibacter</taxon>
    </lineage>
</organism>
<name>A0A940WQ66_9BACI</name>
<gene>
    <name evidence="2" type="ORF">J7W16_04140</name>
</gene>
<sequence>MKLSTGLETVDQMQEVHFEGNVTPHTWYQNLLLKNKKPDLIGITILADIAYWYRPTYVYDDTTGQLKGIKKKFRADLLQRDYESFENRFGFSKKQIREAFDRLEDSKIVQRHWRTITTNQGMKANNVLFIELHVDNLKALTYSLPYCSAGEHPIDLEGNSLLTQGETPYCPTGQDPIAPEGNTNTKSSLEISTDSITTTKTGDESSPDDVDKLVERFTQLRNSGFPKADDYHSIKRTLAVVPVNNALELLESCFETAQKRGKKITVFSYCEPFIIERYEALLARHQLVDDVEEPATPIHSTDSIQYQLAERLLERIRSNNQDFKQPDLQLWSKDMLLMIRKDQRDQDQMFKVIDWCQDHSFWKIHILSASKLREKYDQLLVAAAEEKRRRNKPQNTRKDNMPKWCRKEQEDKENKPIPSKSTDSGKSFQQLLEESRRRKKAN</sequence>
<evidence type="ECO:0000256" key="1">
    <source>
        <dbReference type="SAM" id="MobiDB-lite"/>
    </source>
</evidence>
<dbReference type="AlphaFoldDB" id="A0A940WQ66"/>
<evidence type="ECO:0000313" key="3">
    <source>
        <dbReference type="Proteomes" id="UP000678228"/>
    </source>
</evidence>
<reference evidence="2" key="1">
    <citation type="submission" date="2021-03" db="EMBL/GenBank/DDBJ databases">
        <title>Bacillus suaedae sp. nov., isolated from Suaeda aralocaspica.</title>
        <authorList>
            <person name="Lei R.F.R."/>
        </authorList>
    </citation>
    <scope>NUCLEOTIDE SEQUENCE</scope>
    <source>
        <strain evidence="2">YZJH907-2</strain>
    </source>
</reference>